<keyword evidence="2 5" id="KW-0812">Transmembrane</keyword>
<evidence type="ECO:0000256" key="2">
    <source>
        <dbReference type="ARBA" id="ARBA00022692"/>
    </source>
</evidence>
<feature type="domain" description="EamA" evidence="6">
    <location>
        <begin position="161"/>
        <end position="293"/>
    </location>
</feature>
<gene>
    <name evidence="7" type="ordered locus">Halxa_3298</name>
</gene>
<feature type="transmembrane region" description="Helical" evidence="5">
    <location>
        <begin position="59"/>
        <end position="87"/>
    </location>
</feature>
<dbReference type="eggNOG" id="arCOG00272">
    <property type="taxonomic scope" value="Archaea"/>
</dbReference>
<sequence>MDAGLGVALLAALVWGVYIYVLKRSFDEYPPAALTVLINAFGIAWYLPVAVTQVDGSAAALGSFGLAEAGVTTLTIVATAAAFVLFLRAIDEGDVSYVTPINKIVPMFVLPLEVLVLGQVLTPLEVGGVVVATLAVYVANYDPGGFFEPFRKAAASRPAQLALLSAMCYAVSDLGKRVSLQELAIPERLWVPMLLVGVAVVLLPIAVRNPPTESDLGLRGDLPTLAVAGGMVALGEHLTTLSFAVLPASIASPVINTQAIVAVVLGGVLLGERHFRLRLVAAVLAVIGVTLIAI</sequence>
<evidence type="ECO:0000313" key="8">
    <source>
        <dbReference type="Proteomes" id="UP000006794"/>
    </source>
</evidence>
<keyword evidence="4 5" id="KW-0472">Membrane</keyword>
<dbReference type="OrthoDB" id="239604at2157"/>
<dbReference type="SUPFAM" id="SSF103481">
    <property type="entry name" value="Multidrug resistance efflux transporter EmrE"/>
    <property type="match status" value="2"/>
</dbReference>
<feature type="transmembrane region" description="Helical" evidence="5">
    <location>
        <begin position="277"/>
        <end position="293"/>
    </location>
</feature>
<dbReference type="HOGENOM" id="CLU_082325_0_0_2"/>
<dbReference type="Pfam" id="PF00892">
    <property type="entry name" value="EamA"/>
    <property type="match status" value="2"/>
</dbReference>
<dbReference type="InterPro" id="IPR037185">
    <property type="entry name" value="EmrE-like"/>
</dbReference>
<protein>
    <recommendedName>
        <fullName evidence="6">EamA domain-containing protein</fullName>
    </recommendedName>
</protein>
<dbReference type="InterPro" id="IPR050638">
    <property type="entry name" value="AA-Vitamin_Transporters"/>
</dbReference>
<dbReference type="GeneID" id="10798247"/>
<evidence type="ECO:0000256" key="5">
    <source>
        <dbReference type="SAM" id="Phobius"/>
    </source>
</evidence>
<dbReference type="STRING" id="797210.Halxa_3298"/>
<dbReference type="GO" id="GO:0016020">
    <property type="term" value="C:membrane"/>
    <property type="evidence" value="ECO:0007669"/>
    <property type="project" value="UniProtKB-SubCell"/>
</dbReference>
<evidence type="ECO:0000313" key="7">
    <source>
        <dbReference type="EMBL" id="AEH37910.1"/>
    </source>
</evidence>
<dbReference type="InterPro" id="IPR000620">
    <property type="entry name" value="EamA_dom"/>
</dbReference>
<keyword evidence="8" id="KW-1185">Reference proteome</keyword>
<dbReference type="Gene3D" id="1.10.3730.20">
    <property type="match status" value="1"/>
</dbReference>
<dbReference type="EMBL" id="CP002839">
    <property type="protein sequence ID" value="AEH37910.1"/>
    <property type="molecule type" value="Genomic_DNA"/>
</dbReference>
<feature type="domain" description="EamA" evidence="6">
    <location>
        <begin position="4"/>
        <end position="140"/>
    </location>
</feature>
<dbReference type="PANTHER" id="PTHR32322">
    <property type="entry name" value="INNER MEMBRANE TRANSPORTER"/>
    <property type="match status" value="1"/>
</dbReference>
<feature type="transmembrane region" description="Helical" evidence="5">
    <location>
        <begin position="188"/>
        <end position="207"/>
    </location>
</feature>
<evidence type="ECO:0000259" key="6">
    <source>
        <dbReference type="Pfam" id="PF00892"/>
    </source>
</evidence>
<evidence type="ECO:0000256" key="3">
    <source>
        <dbReference type="ARBA" id="ARBA00022989"/>
    </source>
</evidence>
<name>F8D818_HALXS</name>
<dbReference type="KEGG" id="hxa:Halxa_3298"/>
<dbReference type="Proteomes" id="UP000006794">
    <property type="component" value="Chromosome"/>
</dbReference>
<dbReference type="RefSeq" id="WP_013880800.1">
    <property type="nucleotide sequence ID" value="NC_015666.1"/>
</dbReference>
<evidence type="ECO:0000256" key="1">
    <source>
        <dbReference type="ARBA" id="ARBA00004141"/>
    </source>
</evidence>
<feature type="transmembrane region" description="Helical" evidence="5">
    <location>
        <begin position="29"/>
        <end position="47"/>
    </location>
</feature>
<dbReference type="AlphaFoldDB" id="F8D818"/>
<feature type="transmembrane region" description="Helical" evidence="5">
    <location>
        <begin position="250"/>
        <end position="270"/>
    </location>
</feature>
<proteinExistence type="predicted"/>
<reference evidence="7 8" key="1">
    <citation type="journal article" date="2012" name="Stand. Genomic Sci.">
        <title>Complete genome sequence of Halopiger xanaduensis type strain (SH-6(T)).</title>
        <authorList>
            <person name="Anderson I."/>
            <person name="Tindall B.J."/>
            <person name="Rohde M."/>
            <person name="Lucas S."/>
            <person name="Han J."/>
            <person name="Lapidus A."/>
            <person name="Cheng J.F."/>
            <person name="Goodwin L."/>
            <person name="Pitluck S."/>
            <person name="Peters L."/>
            <person name="Pati A."/>
            <person name="Mikhailova N."/>
            <person name="Pagani I."/>
            <person name="Teshima H."/>
            <person name="Han C."/>
            <person name="Tapia R."/>
            <person name="Land M."/>
            <person name="Woyke T."/>
            <person name="Klenk H.P."/>
            <person name="Kyrpides N."/>
            <person name="Ivanova N."/>
        </authorList>
    </citation>
    <scope>NUCLEOTIDE SEQUENCE [LARGE SCALE GENOMIC DNA]</scope>
    <source>
        <strain evidence="8">DSM 18323 / JCM 14033 / SH-6</strain>
    </source>
</reference>
<organism evidence="7 8">
    <name type="scientific">Halopiger xanaduensis (strain DSM 18323 / JCM 14033 / SH-6)</name>
    <dbReference type="NCBI Taxonomy" id="797210"/>
    <lineage>
        <taxon>Archaea</taxon>
        <taxon>Methanobacteriati</taxon>
        <taxon>Methanobacteriota</taxon>
        <taxon>Stenosarchaea group</taxon>
        <taxon>Halobacteria</taxon>
        <taxon>Halobacteriales</taxon>
        <taxon>Natrialbaceae</taxon>
        <taxon>Halopiger</taxon>
    </lineage>
</organism>
<comment type="subcellular location">
    <subcellularLocation>
        <location evidence="1">Membrane</location>
        <topology evidence="1">Multi-pass membrane protein</topology>
    </subcellularLocation>
</comment>
<dbReference type="PANTHER" id="PTHR32322:SF2">
    <property type="entry name" value="EAMA DOMAIN-CONTAINING PROTEIN"/>
    <property type="match status" value="1"/>
</dbReference>
<feature type="transmembrane region" description="Helical" evidence="5">
    <location>
        <begin position="108"/>
        <end position="139"/>
    </location>
</feature>
<accession>F8D818</accession>
<keyword evidence="3 5" id="KW-1133">Transmembrane helix</keyword>
<evidence type="ECO:0000256" key="4">
    <source>
        <dbReference type="ARBA" id="ARBA00023136"/>
    </source>
</evidence>
<feature type="transmembrane region" description="Helical" evidence="5">
    <location>
        <begin position="6"/>
        <end position="22"/>
    </location>
</feature>